<dbReference type="RefSeq" id="WP_276640940.1">
    <property type="nucleotide sequence ID" value="NZ_CBDEOJ010000176.1"/>
</dbReference>
<feature type="domain" description="DUF4422" evidence="1">
    <location>
        <begin position="4"/>
        <end position="222"/>
    </location>
</feature>
<dbReference type="EMBL" id="JABZMK010000110">
    <property type="protein sequence ID" value="MBF1130150.1"/>
    <property type="molecule type" value="Genomic_DNA"/>
</dbReference>
<dbReference type="AlphaFoldDB" id="A0A930BC14"/>
<organism evidence="2 3">
    <name type="scientific">Dialister invisus</name>
    <dbReference type="NCBI Taxonomy" id="218538"/>
    <lineage>
        <taxon>Bacteria</taxon>
        <taxon>Bacillati</taxon>
        <taxon>Bacillota</taxon>
        <taxon>Negativicutes</taxon>
        <taxon>Veillonellales</taxon>
        <taxon>Veillonellaceae</taxon>
        <taxon>Dialister</taxon>
    </lineage>
</organism>
<evidence type="ECO:0000313" key="3">
    <source>
        <dbReference type="Proteomes" id="UP000757890"/>
    </source>
</evidence>
<dbReference type="InterPro" id="IPR025536">
    <property type="entry name" value="DUF4422"/>
</dbReference>
<reference evidence="2" key="1">
    <citation type="submission" date="2020-04" db="EMBL/GenBank/DDBJ databases">
        <title>Deep metagenomics examines the oral microbiome during advanced dental caries in children, revealing novel taxa and co-occurrences with host molecules.</title>
        <authorList>
            <person name="Baker J.L."/>
            <person name="Morton J.T."/>
            <person name="Dinis M."/>
            <person name="Alvarez R."/>
            <person name="Tran N.C."/>
            <person name="Knight R."/>
            <person name="Edlund A."/>
        </authorList>
    </citation>
    <scope>NUCLEOTIDE SEQUENCE</scope>
    <source>
        <strain evidence="2">JCVI_32_bin.14</strain>
    </source>
</reference>
<evidence type="ECO:0000259" key="1">
    <source>
        <dbReference type="Pfam" id="PF14393"/>
    </source>
</evidence>
<protein>
    <submittedName>
        <fullName evidence="2">DUF4422 domain-containing protein</fullName>
    </submittedName>
</protein>
<sequence length="257" mass="30682">MDIKILVAAHKKYWTPDDDVYVPLHVGAAGKEFLGYLPDNTGDHISSKNPSYCELTGLYWAWKNLDCEYIGLCHYRRYFGKSIHTRNTDKKKEAIFHREDYENLLQKYDVLLPKKRNYYIETVRSQYEHAHCRSDLDEAERVVKEMYPPYAEAFSKVMNRKKLHILNMFVMKKNLFDTYCAWLFAILSELEKRIDLTGRSVYEKRAFGFLAERLFNVWLEKQDIKIYEADVVMLEHVDWLKKGWHFLKRKILTGNDT</sequence>
<accession>A0A930BC14</accession>
<dbReference type="Proteomes" id="UP000757890">
    <property type="component" value="Unassembled WGS sequence"/>
</dbReference>
<proteinExistence type="predicted"/>
<gene>
    <name evidence="2" type="ORF">HXL70_08975</name>
</gene>
<name>A0A930BC14_9FIRM</name>
<evidence type="ECO:0000313" key="2">
    <source>
        <dbReference type="EMBL" id="MBF1130150.1"/>
    </source>
</evidence>
<dbReference type="Pfam" id="PF14393">
    <property type="entry name" value="DUF4422"/>
    <property type="match status" value="1"/>
</dbReference>
<comment type="caution">
    <text evidence="2">The sequence shown here is derived from an EMBL/GenBank/DDBJ whole genome shotgun (WGS) entry which is preliminary data.</text>
</comment>